<organism evidence="2 3">
    <name type="scientific">Micromonospora echinospora</name>
    <name type="common">Micromonospora purpurea</name>
    <dbReference type="NCBI Taxonomy" id="1877"/>
    <lineage>
        <taxon>Bacteria</taxon>
        <taxon>Bacillati</taxon>
        <taxon>Actinomycetota</taxon>
        <taxon>Actinomycetes</taxon>
        <taxon>Micromonosporales</taxon>
        <taxon>Micromonosporaceae</taxon>
        <taxon>Micromonospora</taxon>
    </lineage>
</organism>
<dbReference type="GeneID" id="300292956"/>
<evidence type="ECO:0000313" key="2">
    <source>
        <dbReference type="EMBL" id="MBB5112543.1"/>
    </source>
</evidence>
<comment type="caution">
    <text evidence="2">The sequence shown here is derived from an EMBL/GenBank/DDBJ whole genome shotgun (WGS) entry which is preliminary data.</text>
</comment>
<keyword evidence="1" id="KW-0472">Membrane</keyword>
<keyword evidence="1" id="KW-0812">Transmembrane</keyword>
<sequence length="93" mass="9187">MAGLAVVGLVVYLAVVGLDKADKLGSAAGVVVAIIGLLAPYLLPLRPQQLSETGPVVAGSQPVPPGGIDLSASKGAQVNLGGTNTQHNSFGSR</sequence>
<evidence type="ECO:0000313" key="3">
    <source>
        <dbReference type="Proteomes" id="UP000618986"/>
    </source>
</evidence>
<dbReference type="EMBL" id="JACHJC010000001">
    <property type="protein sequence ID" value="MBB5112543.1"/>
    <property type="molecule type" value="Genomic_DNA"/>
</dbReference>
<dbReference type="RefSeq" id="WP_184683709.1">
    <property type="nucleotide sequence ID" value="NZ_JACHJC010000001.1"/>
</dbReference>
<name>A0ABR6MAZ2_MICEC</name>
<keyword evidence="3" id="KW-1185">Reference proteome</keyword>
<reference evidence="2 3" key="1">
    <citation type="submission" date="2020-08" db="EMBL/GenBank/DDBJ databases">
        <title>Sequencing the genomes of 1000 actinobacteria strains.</title>
        <authorList>
            <person name="Klenk H.-P."/>
        </authorList>
    </citation>
    <scope>NUCLEOTIDE SEQUENCE [LARGE SCALE GENOMIC DNA]</scope>
    <source>
        <strain evidence="2 3">DSM 43036</strain>
    </source>
</reference>
<evidence type="ECO:0000256" key="1">
    <source>
        <dbReference type="SAM" id="Phobius"/>
    </source>
</evidence>
<accession>A0ABR6MAZ2</accession>
<keyword evidence="1" id="KW-1133">Transmembrane helix</keyword>
<proteinExistence type="predicted"/>
<feature type="transmembrane region" description="Helical" evidence="1">
    <location>
        <begin position="27"/>
        <end position="43"/>
    </location>
</feature>
<dbReference type="Proteomes" id="UP000618986">
    <property type="component" value="Unassembled WGS sequence"/>
</dbReference>
<protein>
    <submittedName>
        <fullName evidence="2">Uncharacterized protein</fullName>
    </submittedName>
</protein>
<gene>
    <name evidence="2" type="ORF">FHU28_002382</name>
</gene>